<dbReference type="RefSeq" id="WP_015440518.1">
    <property type="nucleotide sequence ID" value="NC_020520.1"/>
</dbReference>
<dbReference type="PANTHER" id="PTHR11941:SF169">
    <property type="entry name" value="(7AS)-7A-METHYL-1,5-DIOXO-2,3,5,6,7,7A-HEXAHYDRO-1H-INDENE-CARBOXYL-COA HYDROLASE"/>
    <property type="match status" value="1"/>
</dbReference>
<protein>
    <submittedName>
        <fullName evidence="5">Putative enoyl-CoA hydratase</fullName>
        <ecNumber evidence="5">4.2.1.17</ecNumber>
    </submittedName>
</protein>
<dbReference type="EMBL" id="AP012057">
    <property type="protein sequence ID" value="BAN01271.1"/>
    <property type="molecule type" value="Genomic_DNA"/>
</dbReference>
<keyword evidence="2" id="KW-0443">Lipid metabolism</keyword>
<comment type="similarity">
    <text evidence="1 4">Belongs to the enoyl-CoA hydratase/isomerase family.</text>
</comment>
<keyword evidence="3 5" id="KW-0456">Lyase</keyword>
<dbReference type="AlphaFoldDB" id="A0A6C7E3I7"/>
<dbReference type="GO" id="GO:0004300">
    <property type="term" value="F:enoyl-CoA hydratase activity"/>
    <property type="evidence" value="ECO:0007669"/>
    <property type="project" value="UniProtKB-EC"/>
</dbReference>
<dbReference type="Pfam" id="PF00378">
    <property type="entry name" value="ECH_1"/>
    <property type="match status" value="1"/>
</dbReference>
<evidence type="ECO:0000313" key="5">
    <source>
        <dbReference type="EMBL" id="BAN01271.1"/>
    </source>
</evidence>
<gene>
    <name evidence="5" type="ORF">YM304_09570</name>
</gene>
<proteinExistence type="inferred from homology"/>
<accession>A0A6C7E3I7</accession>
<evidence type="ECO:0000256" key="3">
    <source>
        <dbReference type="ARBA" id="ARBA00023239"/>
    </source>
</evidence>
<dbReference type="CDD" id="cd06558">
    <property type="entry name" value="crotonase-like"/>
    <property type="match status" value="1"/>
</dbReference>
<organism evidence="5 6">
    <name type="scientific">Ilumatobacter coccineus (strain NBRC 103263 / KCTC 29153 / YM16-304)</name>
    <dbReference type="NCBI Taxonomy" id="1313172"/>
    <lineage>
        <taxon>Bacteria</taxon>
        <taxon>Bacillati</taxon>
        <taxon>Actinomycetota</taxon>
        <taxon>Acidimicrobiia</taxon>
        <taxon>Acidimicrobiales</taxon>
        <taxon>Ilumatobacteraceae</taxon>
        <taxon>Ilumatobacter</taxon>
    </lineage>
</organism>
<evidence type="ECO:0000256" key="4">
    <source>
        <dbReference type="RuleBase" id="RU003707"/>
    </source>
</evidence>
<evidence type="ECO:0000256" key="1">
    <source>
        <dbReference type="ARBA" id="ARBA00005254"/>
    </source>
</evidence>
<dbReference type="InterPro" id="IPR001753">
    <property type="entry name" value="Enoyl-CoA_hydra/iso"/>
</dbReference>
<name>A0A6C7E3I7_ILUCY</name>
<dbReference type="SUPFAM" id="SSF52096">
    <property type="entry name" value="ClpP/crotonase"/>
    <property type="match status" value="1"/>
</dbReference>
<dbReference type="GO" id="GO:0006635">
    <property type="term" value="P:fatty acid beta-oxidation"/>
    <property type="evidence" value="ECO:0007669"/>
    <property type="project" value="TreeGrafter"/>
</dbReference>
<dbReference type="Proteomes" id="UP000011863">
    <property type="component" value="Chromosome"/>
</dbReference>
<dbReference type="PROSITE" id="PS00166">
    <property type="entry name" value="ENOYL_COA_HYDRATASE"/>
    <property type="match status" value="1"/>
</dbReference>
<keyword evidence="6" id="KW-1185">Reference proteome</keyword>
<dbReference type="InterPro" id="IPR018376">
    <property type="entry name" value="Enoyl-CoA_hyd/isom_CS"/>
</dbReference>
<evidence type="ECO:0000256" key="2">
    <source>
        <dbReference type="ARBA" id="ARBA00023098"/>
    </source>
</evidence>
<dbReference type="PANTHER" id="PTHR11941">
    <property type="entry name" value="ENOYL-COA HYDRATASE-RELATED"/>
    <property type="match status" value="1"/>
</dbReference>
<dbReference type="Gene3D" id="3.90.226.10">
    <property type="entry name" value="2-enoyl-CoA Hydratase, Chain A, domain 1"/>
    <property type="match status" value="1"/>
</dbReference>
<evidence type="ECO:0000313" key="6">
    <source>
        <dbReference type="Proteomes" id="UP000011863"/>
    </source>
</evidence>
<dbReference type="OrthoDB" id="4608673at2"/>
<dbReference type="KEGG" id="aym:YM304_09570"/>
<dbReference type="InterPro" id="IPR014748">
    <property type="entry name" value="Enoyl-CoA_hydra_C"/>
</dbReference>
<dbReference type="InterPro" id="IPR029045">
    <property type="entry name" value="ClpP/crotonase-like_dom_sf"/>
</dbReference>
<dbReference type="Gene3D" id="1.10.12.10">
    <property type="entry name" value="Lyase 2-enoyl-coa Hydratase, Chain A, domain 2"/>
    <property type="match status" value="1"/>
</dbReference>
<dbReference type="EC" id="4.2.1.17" evidence="5"/>
<sequence length="246" mass="25964">MSQSVRVERNDRIELITLDRPERRNAVDHATLLQLLEIQQRLASEAPRHVRAVVLTGAAPAFSAGADLTGVEEGQFATDLNAVLRGFGALPVPVVAAIDGPALGAGTQLVVACDLRVATPDSVLGIPAAKLGLAVDLWTLERASAEFSPPIARAMLIAAETYTAEQLHRTGGIHRLGDLDDALSWASRLAALAPLTIAAHKLGLEGVGPDASERFEAARSAAWASADAEEGRTAFLEKRRPDFTGT</sequence>
<reference evidence="5 6" key="1">
    <citation type="journal article" date="2013" name="Int. J. Syst. Evol. Microbiol.">
        <title>Ilumatobacter nonamiense sp. nov. and Ilumatobacter coccineum sp. nov., isolated from seashore sand.</title>
        <authorList>
            <person name="Matsumoto A."/>
            <person name="Kasai H."/>
            <person name="Matsuo Y."/>
            <person name="Shizuri Y."/>
            <person name="Ichikawa N."/>
            <person name="Fujita N."/>
            <person name="Omura S."/>
            <person name="Takahashi Y."/>
        </authorList>
    </citation>
    <scope>NUCLEOTIDE SEQUENCE [LARGE SCALE GENOMIC DNA]</scope>
    <source>
        <strain evidence="6">NBRC 103263 / KCTC 29153 / YM16-304</strain>
    </source>
</reference>